<name>A0A8S1ZZ57_ARAAE</name>
<evidence type="ECO:0000256" key="3">
    <source>
        <dbReference type="ARBA" id="ARBA00023597"/>
    </source>
</evidence>
<evidence type="ECO:0000259" key="6">
    <source>
        <dbReference type="SMART" id="SM00835"/>
    </source>
</evidence>
<comment type="similarity">
    <text evidence="3">Belongs to the 7S seed storage protein family.</text>
</comment>
<protein>
    <recommendedName>
        <fullName evidence="6">Cupin type-1 domain-containing protein</fullName>
    </recommendedName>
</protein>
<dbReference type="CDD" id="cd02245">
    <property type="entry name" value="cupin_7S_vicilin-like_C"/>
    <property type="match status" value="1"/>
</dbReference>
<feature type="region of interest" description="Disordered" evidence="4">
    <location>
        <begin position="36"/>
        <end position="61"/>
    </location>
</feature>
<evidence type="ECO:0000313" key="8">
    <source>
        <dbReference type="Proteomes" id="UP000682877"/>
    </source>
</evidence>
<dbReference type="InterPro" id="IPR050253">
    <property type="entry name" value="Seed_Storage-Functional"/>
</dbReference>
<evidence type="ECO:0000256" key="2">
    <source>
        <dbReference type="ARBA" id="ARBA00022729"/>
    </source>
</evidence>
<feature type="region of interest" description="Disordered" evidence="4">
    <location>
        <begin position="350"/>
        <end position="371"/>
    </location>
</feature>
<organism evidence="7 8">
    <name type="scientific">Arabidopsis arenosa</name>
    <name type="common">Sand rock-cress</name>
    <name type="synonym">Cardaminopsis arenosa</name>
    <dbReference type="NCBI Taxonomy" id="38785"/>
    <lineage>
        <taxon>Eukaryota</taxon>
        <taxon>Viridiplantae</taxon>
        <taxon>Streptophyta</taxon>
        <taxon>Embryophyta</taxon>
        <taxon>Tracheophyta</taxon>
        <taxon>Spermatophyta</taxon>
        <taxon>Magnoliopsida</taxon>
        <taxon>eudicotyledons</taxon>
        <taxon>Gunneridae</taxon>
        <taxon>Pentapetalae</taxon>
        <taxon>rosids</taxon>
        <taxon>malvids</taxon>
        <taxon>Brassicales</taxon>
        <taxon>Brassicaceae</taxon>
        <taxon>Camelineae</taxon>
        <taxon>Arabidopsis</taxon>
    </lineage>
</organism>
<feature type="domain" description="Cupin type-1" evidence="6">
    <location>
        <begin position="279"/>
        <end position="450"/>
    </location>
</feature>
<evidence type="ECO:0000256" key="5">
    <source>
        <dbReference type="SAM" id="SignalP"/>
    </source>
</evidence>
<proteinExistence type="inferred from homology"/>
<comment type="function">
    <text evidence="1">Seed storage protein.</text>
</comment>
<dbReference type="PANTHER" id="PTHR31189">
    <property type="entry name" value="OS03G0336100 PROTEIN-RELATED"/>
    <property type="match status" value="1"/>
</dbReference>
<dbReference type="AlphaFoldDB" id="A0A8S1ZZ57"/>
<dbReference type="InterPro" id="IPR011051">
    <property type="entry name" value="RmlC_Cupin_sf"/>
</dbReference>
<evidence type="ECO:0000256" key="1">
    <source>
        <dbReference type="ARBA" id="ARBA00003839"/>
    </source>
</evidence>
<dbReference type="EMBL" id="LR999453">
    <property type="protein sequence ID" value="CAE5968211.1"/>
    <property type="molecule type" value="Genomic_DNA"/>
</dbReference>
<feature type="chain" id="PRO_5035731250" description="Cupin type-1 domain-containing protein" evidence="5">
    <location>
        <begin position="25"/>
        <end position="487"/>
    </location>
</feature>
<keyword evidence="8" id="KW-1185">Reference proteome</keyword>
<reference evidence="7" key="1">
    <citation type="submission" date="2021-01" db="EMBL/GenBank/DDBJ databases">
        <authorList>
            <person name="Bezrukov I."/>
        </authorList>
    </citation>
    <scope>NUCLEOTIDE SEQUENCE</scope>
</reference>
<feature type="domain" description="Cupin type-1" evidence="6">
    <location>
        <begin position="65"/>
        <end position="224"/>
    </location>
</feature>
<dbReference type="Pfam" id="PF00190">
    <property type="entry name" value="Cupin_1"/>
    <property type="match status" value="2"/>
</dbReference>
<dbReference type="SMART" id="SM00835">
    <property type="entry name" value="Cupin_1"/>
    <property type="match status" value="2"/>
</dbReference>
<keyword evidence="2 5" id="KW-0732">Signal</keyword>
<dbReference type="SUPFAM" id="SSF51182">
    <property type="entry name" value="RmlC-like cupins"/>
    <property type="match status" value="1"/>
</dbReference>
<gene>
    <name evidence="7" type="ORF">AARE701A_LOCUS7891</name>
</gene>
<feature type="signal peptide" evidence="5">
    <location>
        <begin position="1"/>
        <end position="24"/>
    </location>
</feature>
<dbReference type="PANTHER" id="PTHR31189:SF41">
    <property type="entry name" value="VICILIN C72"/>
    <property type="match status" value="1"/>
</dbReference>
<evidence type="ECO:0000256" key="4">
    <source>
        <dbReference type="SAM" id="MobiDB-lite"/>
    </source>
</evidence>
<dbReference type="InterPro" id="IPR006045">
    <property type="entry name" value="Cupin_1"/>
</dbReference>
<dbReference type="CDD" id="cd02244">
    <property type="entry name" value="cupin_7S_vicilin-like_N"/>
    <property type="match status" value="1"/>
</dbReference>
<dbReference type="InterPro" id="IPR014710">
    <property type="entry name" value="RmlC-like_jellyroll"/>
</dbReference>
<accession>A0A8S1ZZ57</accession>
<sequence length="487" mass="55320">MAITNKLLITLLLLISIAFVHCLAFHVEIEKFDIPEQEEQEGSRRRPGGGGSGEGWEEESTNHPYHFKKRSFRDWFQSKEGFVKLLPKFTKRAPALFRGIENYRFSLVEMEPTTFFVPHHWDADSVVIVLQGKGVIEFVTDKTKEAFHINKGDVVRVPSGVTHFLTNTNQTVPLRLAKFIVPVNNPGQFKDYFPSPSQFQQSYFSGLSKEVLSTSFNVPEDLVERLVKRSKEMGQGIIRRISPDQIKELAEHATSPSNKHKAKKEKDDDTDLRKMWTPFNLFAIDPIYSNDFGHFHEAHPKSFDQLQDLHIAAVWASMRQGSLFLPHFNSKTTFVTFVENGCARFEMATPYKSQEEQQQWPGQGQGQEEEDLSEDVHKVVSRVCKGEVFIVPAGHPFTILSQDQDFVAVGFGIYATNNKRTFLAGEENMLSNLNPAAARVTFGVGSKLAEKLFTSQNYSYFAPTSRSQQIPEKHKPSFQSILDFAGF</sequence>
<evidence type="ECO:0000313" key="7">
    <source>
        <dbReference type="EMBL" id="CAE5968211.1"/>
    </source>
</evidence>
<dbReference type="Gene3D" id="2.60.120.10">
    <property type="entry name" value="Jelly Rolls"/>
    <property type="match status" value="2"/>
</dbReference>
<dbReference type="Proteomes" id="UP000682877">
    <property type="component" value="Chromosome 3"/>
</dbReference>